<accession>A0A0S4LRA5</accession>
<dbReference type="AlphaFoldDB" id="A0A0S4LRA5"/>
<dbReference type="RefSeq" id="WP_139077505.1">
    <property type="nucleotide sequence ID" value="NZ_CZPZ01000035.1"/>
</dbReference>
<dbReference type="STRING" id="1742973.COMA2_80192"/>
<organism evidence="2 3">
    <name type="scientific">Candidatus Nitrospira nitrificans</name>
    <dbReference type="NCBI Taxonomy" id="1742973"/>
    <lineage>
        <taxon>Bacteria</taxon>
        <taxon>Pseudomonadati</taxon>
        <taxon>Nitrospirota</taxon>
        <taxon>Nitrospiria</taxon>
        <taxon>Nitrospirales</taxon>
        <taxon>Nitrospiraceae</taxon>
        <taxon>Nitrospira</taxon>
    </lineage>
</organism>
<evidence type="ECO:0000313" key="3">
    <source>
        <dbReference type="Proteomes" id="UP000198736"/>
    </source>
</evidence>
<evidence type="ECO:0000313" key="2">
    <source>
        <dbReference type="EMBL" id="CUS39807.1"/>
    </source>
</evidence>
<protein>
    <recommendedName>
        <fullName evidence="4">DUF5666 domain-containing protein</fullName>
    </recommendedName>
</protein>
<dbReference type="Proteomes" id="UP000198736">
    <property type="component" value="Unassembled WGS sequence"/>
</dbReference>
<keyword evidence="3" id="KW-1185">Reference proteome</keyword>
<evidence type="ECO:0008006" key="4">
    <source>
        <dbReference type="Google" id="ProtNLM"/>
    </source>
</evidence>
<reference evidence="3" key="1">
    <citation type="submission" date="2015-10" db="EMBL/GenBank/DDBJ databases">
        <authorList>
            <person name="Luecker S."/>
            <person name="Luecker S."/>
        </authorList>
    </citation>
    <scope>NUCLEOTIDE SEQUENCE [LARGE SCALE GENOMIC DNA]</scope>
</reference>
<sequence>MGTWKMAGFISCVGLVGLGLFTVAEAENEPSPSDNMKPFSVTDQTGFNENRFRGKIVRIDGADYFIKTKEGTEVQLHRDETTKVTGAIKQGDMIEAKVDDNNHILSIQPFSKGAMEKTNAGKSKQK</sequence>
<gene>
    <name evidence="2" type="ORF">COMA2_80192</name>
</gene>
<evidence type="ECO:0000256" key="1">
    <source>
        <dbReference type="SAM" id="SignalP"/>
    </source>
</evidence>
<name>A0A0S4LRA5_9BACT</name>
<proteinExistence type="predicted"/>
<feature type="chain" id="PRO_5006624246" description="DUF5666 domain-containing protein" evidence="1">
    <location>
        <begin position="27"/>
        <end position="126"/>
    </location>
</feature>
<feature type="signal peptide" evidence="1">
    <location>
        <begin position="1"/>
        <end position="26"/>
    </location>
</feature>
<keyword evidence="1" id="KW-0732">Signal</keyword>
<dbReference type="EMBL" id="CZPZ01000035">
    <property type="protein sequence ID" value="CUS39807.1"/>
    <property type="molecule type" value="Genomic_DNA"/>
</dbReference>